<dbReference type="EMBL" id="CAUYUJ010016652">
    <property type="protein sequence ID" value="CAK0867523.1"/>
    <property type="molecule type" value="Genomic_DNA"/>
</dbReference>
<evidence type="ECO:0000313" key="3">
    <source>
        <dbReference type="Proteomes" id="UP001189429"/>
    </source>
</evidence>
<evidence type="ECO:0000256" key="1">
    <source>
        <dbReference type="SAM" id="MobiDB-lite"/>
    </source>
</evidence>
<organism evidence="2 3">
    <name type="scientific">Prorocentrum cordatum</name>
    <dbReference type="NCBI Taxonomy" id="2364126"/>
    <lineage>
        <taxon>Eukaryota</taxon>
        <taxon>Sar</taxon>
        <taxon>Alveolata</taxon>
        <taxon>Dinophyceae</taxon>
        <taxon>Prorocentrales</taxon>
        <taxon>Prorocentraceae</taxon>
        <taxon>Prorocentrum</taxon>
    </lineage>
</organism>
<evidence type="ECO:0000313" key="2">
    <source>
        <dbReference type="EMBL" id="CAK0867523.1"/>
    </source>
</evidence>
<sequence>MASARAKGPAFWRRLCRARRALGAAGAAAVLAALRHVLLAQAQLPARGAAAGGLAAPAPAPAPGGAAAAAAEAAPRPAGAPAVAAGTAAVAGEIAPRPADAPAVPVGAGSEEIWAYCAGESMYCACPGRIRWGNDDVWKEFPAQEQARRCNNEELGTKPRMNAGKHCECAVRPGSLFYEQRVSPGSPDIWRRDFSQRGPQRSGPLPPARVFSRPSCFLTARAKGPKRPST</sequence>
<accession>A0ABN9V4Q9</accession>
<dbReference type="Proteomes" id="UP001189429">
    <property type="component" value="Unassembled WGS sequence"/>
</dbReference>
<feature type="region of interest" description="Disordered" evidence="1">
    <location>
        <begin position="188"/>
        <end position="230"/>
    </location>
</feature>
<protein>
    <submittedName>
        <fullName evidence="2">Uncharacterized protein</fullName>
    </submittedName>
</protein>
<proteinExistence type="predicted"/>
<keyword evidence="3" id="KW-1185">Reference proteome</keyword>
<name>A0ABN9V4Q9_9DINO</name>
<comment type="caution">
    <text evidence="2">The sequence shown here is derived from an EMBL/GenBank/DDBJ whole genome shotgun (WGS) entry which is preliminary data.</text>
</comment>
<gene>
    <name evidence="2" type="ORF">PCOR1329_LOCUS54445</name>
</gene>
<reference evidence="2" key="1">
    <citation type="submission" date="2023-10" db="EMBL/GenBank/DDBJ databases">
        <authorList>
            <person name="Chen Y."/>
            <person name="Shah S."/>
            <person name="Dougan E. K."/>
            <person name="Thang M."/>
            <person name="Chan C."/>
        </authorList>
    </citation>
    <scope>NUCLEOTIDE SEQUENCE [LARGE SCALE GENOMIC DNA]</scope>
</reference>
<feature type="non-terminal residue" evidence="2">
    <location>
        <position position="230"/>
    </location>
</feature>